<comment type="subunit">
    <text evidence="5">Part of the 50S ribosomal subunit; part of the 5S rRNA/L5/L18/L25 subcomplex. Contacts the 5S rRNA. Binds to the 5S rRNA independently of L5 and L18.</text>
</comment>
<dbReference type="InterPro" id="IPR011035">
    <property type="entry name" value="Ribosomal_bL25/Gln-tRNA_synth"/>
</dbReference>
<dbReference type="NCBIfam" id="TIGR00731">
    <property type="entry name" value="bL25_bact_ctc"/>
    <property type="match status" value="1"/>
</dbReference>
<keyword evidence="1 5" id="KW-0699">rRNA-binding</keyword>
<dbReference type="InterPro" id="IPR020056">
    <property type="entry name" value="Rbsml_bL25/Gln-tRNA_synth_N"/>
</dbReference>
<dbReference type="CDD" id="cd00495">
    <property type="entry name" value="Ribosomal_L25_TL5_CTC"/>
    <property type="match status" value="1"/>
</dbReference>
<sequence length="202" mass="21012">MSEVKLSAQPRSEFGKGAARRLRQANQVPAVLYGHGTDPVHVALPGHDTMLALKQSNVLLSIDLAGKSTLALAKDVQRNALKGWIEHVDLLIVRRGEKVTVEVPLTVVGDAAPGTLVTSELNTLSVEAEATHIPQGFEVNVEGLEAGQHVTAGQIELPQGATLVTDADAIVVVVAEPRATVAEEAAEGEGGEAAAEAPAEES</sequence>
<evidence type="ECO:0000256" key="1">
    <source>
        <dbReference type="ARBA" id="ARBA00022730"/>
    </source>
</evidence>
<dbReference type="InterPro" id="IPR029751">
    <property type="entry name" value="Ribosomal_L25_dom"/>
</dbReference>
<name>A0ABW8AQV1_9ACTN</name>
<gene>
    <name evidence="5" type="primary">rplY</name>
    <name evidence="5" type="synonym">ctc</name>
    <name evidence="9" type="ORF">ACIB24_16750</name>
</gene>
<dbReference type="HAMAP" id="MF_01334">
    <property type="entry name" value="Ribosomal_bL25_CTC"/>
    <property type="match status" value="1"/>
</dbReference>
<keyword evidence="2 5" id="KW-0694">RNA-binding</keyword>
<feature type="domain" description="Large ribosomal subunit protein bL25 L25" evidence="7">
    <location>
        <begin position="6"/>
        <end position="90"/>
    </location>
</feature>
<dbReference type="Gene3D" id="2.170.120.20">
    <property type="entry name" value="Ribosomal protein L25, beta domain"/>
    <property type="match status" value="1"/>
</dbReference>
<protein>
    <recommendedName>
        <fullName evidence="5">Large ribosomal subunit protein bL25</fullName>
    </recommendedName>
    <alternativeName>
        <fullName evidence="5">General stress protein CTC</fullName>
    </alternativeName>
</protein>
<dbReference type="InterPro" id="IPR020930">
    <property type="entry name" value="Ribosomal_uL5_bac-type"/>
</dbReference>
<accession>A0ABW8AQV1</accession>
<feature type="compositionally biased region" description="Low complexity" evidence="6">
    <location>
        <begin position="192"/>
        <end position="202"/>
    </location>
</feature>
<comment type="function">
    <text evidence="5">This is one of the proteins that binds to the 5S RNA in the ribosome where it forms part of the central protuberance.</text>
</comment>
<reference evidence="9 10" key="1">
    <citation type="submission" date="2024-10" db="EMBL/GenBank/DDBJ databases">
        <title>The Natural Products Discovery Center: Release of the First 8490 Sequenced Strains for Exploring Actinobacteria Biosynthetic Diversity.</title>
        <authorList>
            <person name="Kalkreuter E."/>
            <person name="Kautsar S.A."/>
            <person name="Yang D."/>
            <person name="Bader C.D."/>
            <person name="Teijaro C.N."/>
            <person name="Fluegel L."/>
            <person name="Davis C.M."/>
            <person name="Simpson J.R."/>
            <person name="Lauterbach L."/>
            <person name="Steele A.D."/>
            <person name="Gui C."/>
            <person name="Meng S."/>
            <person name="Li G."/>
            <person name="Viehrig K."/>
            <person name="Ye F."/>
            <person name="Su P."/>
            <person name="Kiefer A.F."/>
            <person name="Nichols A."/>
            <person name="Cepeda A.J."/>
            <person name="Yan W."/>
            <person name="Fan B."/>
            <person name="Jiang Y."/>
            <person name="Adhikari A."/>
            <person name="Zheng C.-J."/>
            <person name="Schuster L."/>
            <person name="Cowan T.M."/>
            <person name="Smanski M.J."/>
            <person name="Chevrette M.G."/>
            <person name="De Carvalho L.P.S."/>
            <person name="Shen B."/>
        </authorList>
    </citation>
    <scope>NUCLEOTIDE SEQUENCE [LARGE SCALE GENOMIC DNA]</scope>
    <source>
        <strain evidence="9 10">NPDC049639</strain>
    </source>
</reference>
<dbReference type="InterPro" id="IPR001021">
    <property type="entry name" value="Ribosomal_bL25_long"/>
</dbReference>
<dbReference type="InterPro" id="IPR020057">
    <property type="entry name" value="Ribosomal_bL25_b-dom"/>
</dbReference>
<dbReference type="Gene3D" id="2.40.240.10">
    <property type="entry name" value="Ribosomal Protein L25, Chain P"/>
    <property type="match status" value="1"/>
</dbReference>
<feature type="region of interest" description="Disordered" evidence="6">
    <location>
        <begin position="182"/>
        <end position="202"/>
    </location>
</feature>
<dbReference type="PANTHER" id="PTHR33284">
    <property type="entry name" value="RIBOSOMAL PROTEIN L25/GLN-TRNA SYNTHETASE, ANTI-CODON-BINDING DOMAIN-CONTAINING PROTEIN"/>
    <property type="match status" value="1"/>
</dbReference>
<feature type="domain" description="Large ribosomal subunit protein bL25 beta" evidence="8">
    <location>
        <begin position="98"/>
        <end position="178"/>
    </location>
</feature>
<keyword evidence="3 5" id="KW-0689">Ribosomal protein</keyword>
<evidence type="ECO:0000256" key="4">
    <source>
        <dbReference type="ARBA" id="ARBA00023274"/>
    </source>
</evidence>
<dbReference type="NCBIfam" id="NF004131">
    <property type="entry name" value="PRK05618.2-1"/>
    <property type="match status" value="1"/>
</dbReference>
<dbReference type="SUPFAM" id="SSF50715">
    <property type="entry name" value="Ribosomal protein L25-like"/>
    <property type="match status" value="1"/>
</dbReference>
<evidence type="ECO:0000259" key="7">
    <source>
        <dbReference type="Pfam" id="PF01386"/>
    </source>
</evidence>
<keyword evidence="10" id="KW-1185">Reference proteome</keyword>
<keyword evidence="4 5" id="KW-0687">Ribonucleoprotein</keyword>
<dbReference type="GO" id="GO:0005840">
    <property type="term" value="C:ribosome"/>
    <property type="evidence" value="ECO:0007669"/>
    <property type="project" value="UniProtKB-KW"/>
</dbReference>
<comment type="caution">
    <text evidence="9">The sequence shown here is derived from an EMBL/GenBank/DDBJ whole genome shotgun (WGS) entry which is preliminary data.</text>
</comment>
<dbReference type="Pfam" id="PF01386">
    <property type="entry name" value="Ribosomal_L25p"/>
    <property type="match status" value="1"/>
</dbReference>
<evidence type="ECO:0000256" key="5">
    <source>
        <dbReference type="HAMAP-Rule" id="MF_01334"/>
    </source>
</evidence>
<dbReference type="Pfam" id="PF14693">
    <property type="entry name" value="Ribosomal_TL5_C"/>
    <property type="match status" value="1"/>
</dbReference>
<evidence type="ECO:0000313" key="9">
    <source>
        <dbReference type="EMBL" id="MFI7588721.1"/>
    </source>
</evidence>
<evidence type="ECO:0000256" key="3">
    <source>
        <dbReference type="ARBA" id="ARBA00022980"/>
    </source>
</evidence>
<comment type="similarity">
    <text evidence="5">Belongs to the bacterial ribosomal protein bL25 family. CTC subfamily.</text>
</comment>
<evidence type="ECO:0000256" key="2">
    <source>
        <dbReference type="ARBA" id="ARBA00022884"/>
    </source>
</evidence>
<dbReference type="Proteomes" id="UP001612915">
    <property type="component" value="Unassembled WGS sequence"/>
</dbReference>
<evidence type="ECO:0000256" key="6">
    <source>
        <dbReference type="SAM" id="MobiDB-lite"/>
    </source>
</evidence>
<dbReference type="RefSeq" id="WP_398282696.1">
    <property type="nucleotide sequence ID" value="NZ_JBITLV010000005.1"/>
</dbReference>
<evidence type="ECO:0000259" key="8">
    <source>
        <dbReference type="Pfam" id="PF14693"/>
    </source>
</evidence>
<dbReference type="InterPro" id="IPR037121">
    <property type="entry name" value="Ribosomal_bL25_C"/>
</dbReference>
<dbReference type="EMBL" id="JBITLV010000005">
    <property type="protein sequence ID" value="MFI7588721.1"/>
    <property type="molecule type" value="Genomic_DNA"/>
</dbReference>
<evidence type="ECO:0000313" key="10">
    <source>
        <dbReference type="Proteomes" id="UP001612915"/>
    </source>
</evidence>
<dbReference type="PANTHER" id="PTHR33284:SF1">
    <property type="entry name" value="RIBOSOMAL PROTEIN L25_GLN-TRNA SYNTHETASE, ANTI-CODON-BINDING DOMAIN-CONTAINING PROTEIN"/>
    <property type="match status" value="1"/>
</dbReference>
<organism evidence="9 10">
    <name type="scientific">Spongisporangium articulatum</name>
    <dbReference type="NCBI Taxonomy" id="3362603"/>
    <lineage>
        <taxon>Bacteria</taxon>
        <taxon>Bacillati</taxon>
        <taxon>Actinomycetota</taxon>
        <taxon>Actinomycetes</taxon>
        <taxon>Kineosporiales</taxon>
        <taxon>Kineosporiaceae</taxon>
        <taxon>Spongisporangium</taxon>
    </lineage>
</organism>
<proteinExistence type="inferred from homology"/>